<keyword evidence="2" id="KW-0472">Membrane</keyword>
<sequence>MATWVLVGAGPSVTSPRAQPCLVLSLQVPAQTSAPGATLSQLTMLCFLWLFFWFFFWPTFVAFVFVYVFYVLRDETEEVAVMVPSGRHFRIRQNQPEHSPSWFGSKSFWLLIFLILLVILKFPRGGDKSNAGTPPDHQGHSSGSPGRKKIQASPYKDSMCGAFRQVEMKLVNFVSRLRNLKLTAATGDRRQCPNIDIPADTQNNITIHEVWDTGDPDGVDFHFEEEEM</sequence>
<dbReference type="PANTHER" id="PTHR35157:SF1">
    <property type="entry name" value="PROTEIN FAM209A"/>
    <property type="match status" value="1"/>
</dbReference>
<dbReference type="EMBL" id="JAEMGP010000027">
    <property type="protein sequence ID" value="KAG5194156.1"/>
    <property type="molecule type" value="Genomic_DNA"/>
</dbReference>
<dbReference type="Pfam" id="PF15206">
    <property type="entry name" value="FAM209"/>
    <property type="match status" value="1"/>
</dbReference>
<evidence type="ECO:0000256" key="1">
    <source>
        <dbReference type="SAM" id="MobiDB-lite"/>
    </source>
</evidence>
<evidence type="ECO:0000313" key="3">
    <source>
        <dbReference type="EMBL" id="KAG5194156.1"/>
    </source>
</evidence>
<accession>A0A6P3ET05</accession>
<feature type="region of interest" description="Disordered" evidence="1">
    <location>
        <begin position="129"/>
        <end position="152"/>
    </location>
</feature>
<comment type="caution">
    <text evidence="3">The sequence shown here is derived from an EMBL/GenBank/DDBJ whole genome shotgun (WGS) entry which is preliminary data.</text>
</comment>
<feature type="transmembrane region" description="Helical" evidence="2">
    <location>
        <begin position="47"/>
        <end position="72"/>
    </location>
</feature>
<reference evidence="3 4" key="1">
    <citation type="submission" date="2020-12" db="EMBL/GenBank/DDBJ databases">
        <title>De novo assembly of Tibetan sheep genome.</title>
        <authorList>
            <person name="Li X."/>
        </authorList>
    </citation>
    <scope>NUCLEOTIDE SEQUENCE [LARGE SCALE GENOMIC DNA]</scope>
    <source>
        <tissue evidence="3">Heart</tissue>
    </source>
</reference>
<proteinExistence type="predicted"/>
<organism evidence="3 4">
    <name type="scientific">Ovis aries</name>
    <name type="common">Sheep</name>
    <dbReference type="NCBI Taxonomy" id="9940"/>
    <lineage>
        <taxon>Eukaryota</taxon>
        <taxon>Metazoa</taxon>
        <taxon>Chordata</taxon>
        <taxon>Craniata</taxon>
        <taxon>Vertebrata</taxon>
        <taxon>Euteleostomi</taxon>
        <taxon>Mammalia</taxon>
        <taxon>Eutheria</taxon>
        <taxon>Laurasiatheria</taxon>
        <taxon>Artiodactyla</taxon>
        <taxon>Ruminantia</taxon>
        <taxon>Pecora</taxon>
        <taxon>Bovidae</taxon>
        <taxon>Caprinae</taxon>
        <taxon>Ovis</taxon>
    </lineage>
</organism>
<gene>
    <name evidence="3" type="ORF">JEQ12_020517</name>
</gene>
<feature type="transmembrane region" description="Helical" evidence="2">
    <location>
        <begin position="102"/>
        <end position="120"/>
    </location>
</feature>
<dbReference type="PANTHER" id="PTHR35157">
    <property type="entry name" value="PROTEIN FAM209A"/>
    <property type="match status" value="1"/>
</dbReference>
<keyword evidence="2" id="KW-0812">Transmembrane</keyword>
<dbReference type="InterPro" id="IPR027943">
    <property type="entry name" value="FAM209"/>
</dbReference>
<protein>
    <submittedName>
        <fullName evidence="3">Uncharacterized protein</fullName>
    </submittedName>
</protein>
<dbReference type="Proteomes" id="UP000664991">
    <property type="component" value="Unassembled WGS sequence"/>
</dbReference>
<name>A0A6P3ET05_SHEEP</name>
<keyword evidence="2" id="KW-1133">Transmembrane helix</keyword>
<evidence type="ECO:0000256" key="2">
    <source>
        <dbReference type="SAM" id="Phobius"/>
    </source>
</evidence>
<evidence type="ECO:0000313" key="4">
    <source>
        <dbReference type="Proteomes" id="UP000664991"/>
    </source>
</evidence>
<dbReference type="AlphaFoldDB" id="A0A6P3ET05"/>